<comment type="caution">
    <text evidence="1">The sequence shown here is derived from an EMBL/GenBank/DDBJ whole genome shotgun (WGS) entry which is preliminary data.</text>
</comment>
<protein>
    <submittedName>
        <fullName evidence="1">Uncharacterized protein</fullName>
    </submittedName>
</protein>
<dbReference type="EMBL" id="SMFT01000002">
    <property type="protein sequence ID" value="TCJ98809.1"/>
    <property type="molecule type" value="Genomic_DNA"/>
</dbReference>
<sequence length="125" mass="14111">MKLQKGLIIFVDEYHQGICSTTEQDNVQAHRSLAVTFQRLRQQAQKSQPLSDQDNRAVERVNEVKQKLLSLALSDLPEVELSALEAVATILGSERPPCEKLLQLNSEIGRLCYKAYRKSSSIDNK</sequence>
<organism evidence="1 2">
    <name type="scientific">Volucribacter psittacicida</name>
    <dbReference type="NCBI Taxonomy" id="203482"/>
    <lineage>
        <taxon>Bacteria</taxon>
        <taxon>Pseudomonadati</taxon>
        <taxon>Pseudomonadota</taxon>
        <taxon>Gammaproteobacteria</taxon>
        <taxon>Pasteurellales</taxon>
        <taxon>Pasteurellaceae</taxon>
        <taxon>Volucribacter</taxon>
    </lineage>
</organism>
<gene>
    <name evidence="1" type="ORF">EV694_1236</name>
</gene>
<dbReference type="RefSeq" id="WP_132690526.1">
    <property type="nucleotide sequence ID" value="NZ_SMFT01000002.1"/>
</dbReference>
<proteinExistence type="predicted"/>
<reference evidence="1 2" key="1">
    <citation type="submission" date="2019-03" db="EMBL/GenBank/DDBJ databases">
        <title>Genomic Encyclopedia of Type Strains, Phase IV (KMG-IV): sequencing the most valuable type-strain genomes for metagenomic binning, comparative biology and taxonomic classification.</title>
        <authorList>
            <person name="Goeker M."/>
        </authorList>
    </citation>
    <scope>NUCLEOTIDE SEQUENCE [LARGE SCALE GENOMIC DNA]</scope>
    <source>
        <strain evidence="1 2">DSM 15534</strain>
    </source>
</reference>
<evidence type="ECO:0000313" key="1">
    <source>
        <dbReference type="EMBL" id="TCJ98809.1"/>
    </source>
</evidence>
<dbReference type="AlphaFoldDB" id="A0A4R1FYE8"/>
<dbReference type="Proteomes" id="UP000294702">
    <property type="component" value="Unassembled WGS sequence"/>
</dbReference>
<keyword evidence="2" id="KW-1185">Reference proteome</keyword>
<name>A0A4R1FYE8_9PAST</name>
<evidence type="ECO:0000313" key="2">
    <source>
        <dbReference type="Proteomes" id="UP000294702"/>
    </source>
</evidence>
<accession>A0A4R1FYE8</accession>